<comment type="subcellular location">
    <subcellularLocation>
        <location evidence="1">Membrane</location>
        <topology evidence="1">Multi-pass membrane protein</topology>
    </subcellularLocation>
</comment>
<feature type="transmembrane region" description="Helical" evidence="15">
    <location>
        <begin position="99"/>
        <end position="119"/>
    </location>
</feature>
<dbReference type="PANTHER" id="PTHR48022:SF2">
    <property type="entry name" value="PLASTIDIC GLUCOSE TRANSPORTER 4"/>
    <property type="match status" value="1"/>
</dbReference>
<evidence type="ECO:0000256" key="9">
    <source>
        <dbReference type="ARBA" id="ARBA00044656"/>
    </source>
</evidence>
<evidence type="ECO:0000256" key="10">
    <source>
        <dbReference type="ARBA" id="ARBA00044662"/>
    </source>
</evidence>
<feature type="transmembrane region" description="Helical" evidence="15">
    <location>
        <begin position="218"/>
        <end position="236"/>
    </location>
</feature>
<dbReference type="Pfam" id="PF00083">
    <property type="entry name" value="Sugar_tr"/>
    <property type="match status" value="1"/>
</dbReference>
<keyword evidence="4 15" id="KW-0812">Transmembrane</keyword>
<feature type="transmembrane region" description="Helical" evidence="15">
    <location>
        <begin position="367"/>
        <end position="387"/>
    </location>
</feature>
<dbReference type="InterPro" id="IPR003663">
    <property type="entry name" value="Sugar/inositol_transpt"/>
</dbReference>
<evidence type="ECO:0000256" key="6">
    <source>
        <dbReference type="ARBA" id="ARBA00023136"/>
    </source>
</evidence>
<name>A0A812IBV4_9DINO</name>
<feature type="transmembrane region" description="Helical" evidence="15">
    <location>
        <begin position="131"/>
        <end position="150"/>
    </location>
</feature>
<keyword evidence="6 15" id="KW-0472">Membrane</keyword>
<comment type="catalytic activity">
    <reaction evidence="12">
        <text>D-fructose(out) = D-fructose(in)</text>
        <dbReference type="Rhea" id="RHEA:60372"/>
        <dbReference type="ChEBI" id="CHEBI:37721"/>
    </reaction>
    <physiologicalReaction direction="left-to-right" evidence="12">
        <dbReference type="Rhea" id="RHEA:60373"/>
    </physiologicalReaction>
</comment>
<evidence type="ECO:0000256" key="11">
    <source>
        <dbReference type="ARBA" id="ARBA00044668"/>
    </source>
</evidence>
<keyword evidence="14" id="KW-0813">Transport</keyword>
<proteinExistence type="inferred from homology"/>
<evidence type="ECO:0000256" key="3">
    <source>
        <dbReference type="ARBA" id="ARBA00011738"/>
    </source>
</evidence>
<evidence type="ECO:0000256" key="14">
    <source>
        <dbReference type="RuleBase" id="RU003346"/>
    </source>
</evidence>
<keyword evidence="5 15" id="KW-1133">Transmembrane helix</keyword>
<comment type="catalytic activity">
    <reaction evidence="7">
        <text>D-galactose(in) = D-galactose(out)</text>
        <dbReference type="Rhea" id="RHEA:34915"/>
        <dbReference type="ChEBI" id="CHEBI:4139"/>
    </reaction>
    <physiologicalReaction direction="right-to-left" evidence="7">
        <dbReference type="Rhea" id="RHEA:34917"/>
    </physiologicalReaction>
</comment>
<dbReference type="Gene3D" id="1.20.1250.20">
    <property type="entry name" value="MFS general substrate transporter like domains"/>
    <property type="match status" value="1"/>
</dbReference>
<evidence type="ECO:0000256" key="8">
    <source>
        <dbReference type="ARBA" id="ARBA00044648"/>
    </source>
</evidence>
<feature type="transmembrane region" description="Helical" evidence="15">
    <location>
        <begin position="429"/>
        <end position="455"/>
    </location>
</feature>
<accession>A0A812IBV4</accession>
<evidence type="ECO:0000256" key="12">
    <source>
        <dbReference type="ARBA" id="ARBA00044710"/>
    </source>
</evidence>
<comment type="caution">
    <text evidence="17">The sequence shown here is derived from an EMBL/GenBank/DDBJ whole genome shotgun (WGS) entry which is preliminary data.</text>
</comment>
<evidence type="ECO:0000256" key="15">
    <source>
        <dbReference type="SAM" id="Phobius"/>
    </source>
</evidence>
<feature type="transmembrane region" description="Helical" evidence="15">
    <location>
        <begin position="461"/>
        <end position="479"/>
    </location>
</feature>
<protein>
    <recommendedName>
        <fullName evidence="13">Hexose transporter 1</fullName>
    </recommendedName>
</protein>
<evidence type="ECO:0000256" key="2">
    <source>
        <dbReference type="ARBA" id="ARBA00010992"/>
    </source>
</evidence>
<comment type="subunit">
    <text evidence="3">Homodimer.</text>
</comment>
<dbReference type="InterPro" id="IPR020846">
    <property type="entry name" value="MFS_dom"/>
</dbReference>
<comment type="catalytic activity">
    <reaction evidence="8">
        <text>D-glucose(out) = D-glucose(in)</text>
        <dbReference type="Rhea" id="RHEA:60376"/>
        <dbReference type="ChEBI" id="CHEBI:4167"/>
    </reaction>
    <physiologicalReaction direction="left-to-right" evidence="8">
        <dbReference type="Rhea" id="RHEA:60377"/>
    </physiologicalReaction>
</comment>
<dbReference type="SUPFAM" id="SSF103473">
    <property type="entry name" value="MFS general substrate transporter"/>
    <property type="match status" value="1"/>
</dbReference>
<dbReference type="PRINTS" id="PR00171">
    <property type="entry name" value="SUGRTRNSPORT"/>
</dbReference>
<dbReference type="OrthoDB" id="6612291at2759"/>
<gene>
    <name evidence="17" type="ORF">SNAT2548_LOCUS3556</name>
</gene>
<feature type="transmembrane region" description="Helical" evidence="15">
    <location>
        <begin position="393"/>
        <end position="417"/>
    </location>
</feature>
<comment type="catalytic activity">
    <reaction evidence="9">
        <text>D-xylose(out) = D-xylose(in)</text>
        <dbReference type="Rhea" id="RHEA:78427"/>
        <dbReference type="ChEBI" id="CHEBI:53455"/>
    </reaction>
    <physiologicalReaction direction="left-to-right" evidence="9">
        <dbReference type="Rhea" id="RHEA:78428"/>
    </physiologicalReaction>
</comment>
<dbReference type="PROSITE" id="PS00217">
    <property type="entry name" value="SUGAR_TRANSPORT_2"/>
    <property type="match status" value="1"/>
</dbReference>
<evidence type="ECO:0000256" key="7">
    <source>
        <dbReference type="ARBA" id="ARBA00044637"/>
    </source>
</evidence>
<dbReference type="InterPro" id="IPR050360">
    <property type="entry name" value="MFS_Sugar_Transporters"/>
</dbReference>
<dbReference type="EMBL" id="CAJNDS010000219">
    <property type="protein sequence ID" value="CAE7029644.1"/>
    <property type="molecule type" value="Genomic_DNA"/>
</dbReference>
<evidence type="ECO:0000256" key="5">
    <source>
        <dbReference type="ARBA" id="ARBA00022989"/>
    </source>
</evidence>
<dbReference type="NCBIfam" id="TIGR00879">
    <property type="entry name" value="SP"/>
    <property type="match status" value="1"/>
</dbReference>
<feature type="transmembrane region" description="Helical" evidence="15">
    <location>
        <begin position="335"/>
        <end position="355"/>
    </location>
</feature>
<evidence type="ECO:0000313" key="18">
    <source>
        <dbReference type="Proteomes" id="UP000604046"/>
    </source>
</evidence>
<sequence>MLRDTDSEVDSDETEIEESVEAIRTDAAQVRPNGTMYVAIVTAMFGAIMFGIDTTNFGAVVDFETFEGAWCVGKYGNNLTCSHDENFGASKNHQWLDNFVSWANLLVFLGAAFGAVLFGPPITKNKGRRPCISLGAAITVVGCAMTSYVSFDSVPIFFIGRLVTGMGIGLCCFALPMYNAEVSAPCIRGTTGSLFQLFVALGGLLASILTAFCNDWKIGMMLPGFAAIIVMLSIWLTPESPRFVMAEEGYEAGVEQLEKVRNGDVTKEARDMYQEIEEEEAAGQVRYRALFTRRNLRKRVFISCWMQIAQQFTGMNTIIMYSGTLFREMGFEDPLMTNLIFNCFMVFGMVCGLFLLDSDYGGRRSQLLNVTSIIGPLLVCTGVGIKFSWNHTLILIMVCAFATIWQMAWGMIPWLYPSEIFSTSERDRAVSLAVFTQYGANAVLLYLVPIILGSLGIEGTMMFFGFFNLANFVFVLACVHETKGLPLEDVPALFTSRRRFREWLGRKKLID</sequence>
<feature type="transmembrane region" description="Helical" evidence="15">
    <location>
        <begin position="190"/>
        <end position="212"/>
    </location>
</feature>
<dbReference type="InterPro" id="IPR036259">
    <property type="entry name" value="MFS_trans_sf"/>
</dbReference>
<organism evidence="17 18">
    <name type="scientific">Symbiodinium natans</name>
    <dbReference type="NCBI Taxonomy" id="878477"/>
    <lineage>
        <taxon>Eukaryota</taxon>
        <taxon>Sar</taxon>
        <taxon>Alveolata</taxon>
        <taxon>Dinophyceae</taxon>
        <taxon>Suessiales</taxon>
        <taxon>Symbiodiniaceae</taxon>
        <taxon>Symbiodinium</taxon>
    </lineage>
</organism>
<evidence type="ECO:0000313" key="17">
    <source>
        <dbReference type="EMBL" id="CAE7029644.1"/>
    </source>
</evidence>
<dbReference type="InterPro" id="IPR005828">
    <property type="entry name" value="MFS_sugar_transport-like"/>
</dbReference>
<feature type="domain" description="Major facilitator superfamily (MFS) profile" evidence="16">
    <location>
        <begin position="39"/>
        <end position="483"/>
    </location>
</feature>
<dbReference type="Proteomes" id="UP000604046">
    <property type="component" value="Unassembled WGS sequence"/>
</dbReference>
<comment type="similarity">
    <text evidence="2 14">Belongs to the major facilitator superfamily. Sugar transporter (TC 2.A.1.1) family.</text>
</comment>
<feature type="transmembrane region" description="Helical" evidence="15">
    <location>
        <begin position="300"/>
        <end position="323"/>
    </location>
</feature>
<dbReference type="GO" id="GO:0005351">
    <property type="term" value="F:carbohydrate:proton symporter activity"/>
    <property type="evidence" value="ECO:0007669"/>
    <property type="project" value="TreeGrafter"/>
</dbReference>
<evidence type="ECO:0000256" key="4">
    <source>
        <dbReference type="ARBA" id="ARBA00022692"/>
    </source>
</evidence>
<dbReference type="GO" id="GO:0016020">
    <property type="term" value="C:membrane"/>
    <property type="evidence" value="ECO:0007669"/>
    <property type="project" value="UniProtKB-SubCell"/>
</dbReference>
<reference evidence="17" key="1">
    <citation type="submission" date="2021-02" db="EMBL/GenBank/DDBJ databases">
        <authorList>
            <person name="Dougan E. K."/>
            <person name="Rhodes N."/>
            <person name="Thang M."/>
            <person name="Chan C."/>
        </authorList>
    </citation>
    <scope>NUCLEOTIDE SEQUENCE</scope>
</reference>
<dbReference type="PROSITE" id="PS50850">
    <property type="entry name" value="MFS"/>
    <property type="match status" value="1"/>
</dbReference>
<comment type="catalytic activity">
    <reaction evidence="11">
        <text>D-glucosamine(out) = D-glucosamine(in)</text>
        <dbReference type="Rhea" id="RHEA:78423"/>
        <dbReference type="ChEBI" id="CHEBI:58723"/>
    </reaction>
    <physiologicalReaction direction="left-to-right" evidence="11">
        <dbReference type="Rhea" id="RHEA:78424"/>
    </physiologicalReaction>
</comment>
<dbReference type="InterPro" id="IPR005829">
    <property type="entry name" value="Sugar_transporter_CS"/>
</dbReference>
<dbReference type="AlphaFoldDB" id="A0A812IBV4"/>
<dbReference type="PANTHER" id="PTHR48022">
    <property type="entry name" value="PLASTIDIC GLUCOSE TRANSPORTER 4"/>
    <property type="match status" value="1"/>
</dbReference>
<evidence type="ECO:0000259" key="16">
    <source>
        <dbReference type="PROSITE" id="PS50850"/>
    </source>
</evidence>
<comment type="catalytic activity">
    <reaction evidence="10">
        <text>D-mannose(out) = D-mannose(in)</text>
        <dbReference type="Rhea" id="RHEA:78391"/>
        <dbReference type="ChEBI" id="CHEBI:4208"/>
    </reaction>
    <physiologicalReaction direction="left-to-right" evidence="10">
        <dbReference type="Rhea" id="RHEA:78392"/>
    </physiologicalReaction>
</comment>
<evidence type="ECO:0000256" key="1">
    <source>
        <dbReference type="ARBA" id="ARBA00004141"/>
    </source>
</evidence>
<evidence type="ECO:0000256" key="13">
    <source>
        <dbReference type="ARBA" id="ARBA00044780"/>
    </source>
</evidence>
<feature type="transmembrane region" description="Helical" evidence="15">
    <location>
        <begin position="156"/>
        <end position="178"/>
    </location>
</feature>
<keyword evidence="18" id="KW-1185">Reference proteome</keyword>
<feature type="transmembrane region" description="Helical" evidence="15">
    <location>
        <begin position="34"/>
        <end position="52"/>
    </location>
</feature>